<evidence type="ECO:0000256" key="1">
    <source>
        <dbReference type="SAM" id="MobiDB-lite"/>
    </source>
</evidence>
<feature type="region of interest" description="Disordered" evidence="1">
    <location>
        <begin position="292"/>
        <end position="325"/>
    </location>
</feature>
<evidence type="ECO:0000313" key="3">
    <source>
        <dbReference type="Proteomes" id="UP001386955"/>
    </source>
</evidence>
<feature type="region of interest" description="Disordered" evidence="1">
    <location>
        <begin position="40"/>
        <end position="73"/>
    </location>
</feature>
<dbReference type="PANTHER" id="PTHR35686:SF1">
    <property type="entry name" value="KINETOCHORE PROTEIN"/>
    <property type="match status" value="1"/>
</dbReference>
<feature type="compositionally biased region" description="Acidic residues" evidence="1">
    <location>
        <begin position="54"/>
        <end position="66"/>
    </location>
</feature>
<comment type="caution">
    <text evidence="2">The sequence shown here is derived from an EMBL/GenBank/DDBJ whole genome shotgun (WGS) entry which is preliminary data.</text>
</comment>
<sequence length="492" mass="54822">MSLAEIRNSMLNSNSGDLRLEIGDWRLEIEMRRKRRAPKTLIHSHKHKYKPDSDDSISDEDYDDPSLDPTNKQELPLPLRLDILKGISNQNLSSKGGSSSFERPLEDEVEMPDFNEGEVVANSTDEENNSADGDNTVLPTRQFQKYSTKSIRNEQVRIRNRISKAVLHSKESGSASHATCSKANTSGIWKAKPRFSLPSVSRKCGGIGHSISNIENLPEIIKAVDPWTSAHLDGNHLEDDGRTEINSDIEPAETQAFTHEFNLAPMADLFGNLQDKADQLFQKNSKSYAQETVMDLEDSPEPVDSGSSDNEVNDEQTKITSPGKKMQTMAERFEEALGTSSVIPEGTHLGALNSLRPGIFGKLQQMMLKEKEKDMDFLKKLQAGAMPDSKVGCIDVKIISRYLEGKLIICHCSFGKYTEHFLLQDNSKGMGFGGSESNQSTVIFSPRVCNNANLEVGNLIRIHPPWKEVQVGNDNFILCTYFSEILFPVDSL</sequence>
<protein>
    <submittedName>
        <fullName evidence="2">Uncharacterized protein</fullName>
    </submittedName>
</protein>
<accession>A0AAN9SGW8</accession>
<proteinExistence type="predicted"/>
<reference evidence="2 3" key="1">
    <citation type="submission" date="2024-01" db="EMBL/GenBank/DDBJ databases">
        <title>The genomes of 5 underutilized Papilionoideae crops provide insights into root nodulation and disease resistanc.</title>
        <authorList>
            <person name="Jiang F."/>
        </authorList>
    </citation>
    <scope>NUCLEOTIDE SEQUENCE [LARGE SCALE GENOMIC DNA]</scope>
    <source>
        <strain evidence="2">DUOXIRENSHENG_FW03</strain>
        <tissue evidence="2">Leaves</tissue>
    </source>
</reference>
<feature type="compositionally biased region" description="Basic residues" evidence="1">
    <location>
        <begin position="40"/>
        <end position="49"/>
    </location>
</feature>
<dbReference type="EMBL" id="JAYMYS010000005">
    <property type="protein sequence ID" value="KAK7393783.1"/>
    <property type="molecule type" value="Genomic_DNA"/>
</dbReference>
<dbReference type="AlphaFoldDB" id="A0AAN9SGW8"/>
<evidence type="ECO:0000313" key="2">
    <source>
        <dbReference type="EMBL" id="KAK7393783.1"/>
    </source>
</evidence>
<gene>
    <name evidence="2" type="ORF">VNO78_22347</name>
</gene>
<dbReference type="Proteomes" id="UP001386955">
    <property type="component" value="Unassembled WGS sequence"/>
</dbReference>
<dbReference type="PANTHER" id="PTHR35686">
    <property type="entry name" value="KINETOCHORE PROTEIN"/>
    <property type="match status" value="1"/>
</dbReference>
<organism evidence="2 3">
    <name type="scientific">Psophocarpus tetragonolobus</name>
    <name type="common">Winged bean</name>
    <name type="synonym">Dolichos tetragonolobus</name>
    <dbReference type="NCBI Taxonomy" id="3891"/>
    <lineage>
        <taxon>Eukaryota</taxon>
        <taxon>Viridiplantae</taxon>
        <taxon>Streptophyta</taxon>
        <taxon>Embryophyta</taxon>
        <taxon>Tracheophyta</taxon>
        <taxon>Spermatophyta</taxon>
        <taxon>Magnoliopsida</taxon>
        <taxon>eudicotyledons</taxon>
        <taxon>Gunneridae</taxon>
        <taxon>Pentapetalae</taxon>
        <taxon>rosids</taxon>
        <taxon>fabids</taxon>
        <taxon>Fabales</taxon>
        <taxon>Fabaceae</taxon>
        <taxon>Papilionoideae</taxon>
        <taxon>50 kb inversion clade</taxon>
        <taxon>NPAAA clade</taxon>
        <taxon>indigoferoid/millettioid clade</taxon>
        <taxon>Phaseoleae</taxon>
        <taxon>Psophocarpus</taxon>
    </lineage>
</organism>
<name>A0AAN9SGW8_PSOTE</name>
<keyword evidence="3" id="KW-1185">Reference proteome</keyword>